<dbReference type="GO" id="GO:0005829">
    <property type="term" value="C:cytosol"/>
    <property type="evidence" value="ECO:0007669"/>
    <property type="project" value="TreeGrafter"/>
</dbReference>
<proteinExistence type="predicted"/>
<keyword evidence="1 4" id="KW-0378">Hydrolase</keyword>
<dbReference type="InterPro" id="IPR001910">
    <property type="entry name" value="Inosine/uridine_hydrolase_dom"/>
</dbReference>
<sequence>MAVPSTVSDRSDVVRMVLDCDPGHDDAVALFMALASPAVSVELVTTCAGNQRPEKTFANARRLLALAGREDIPVVQGSPRPLRRELIIADYVHGESGIDGAELPEATVEPDGRRAVEAIAQLVESSDEPITLVATGPLTNIAIFLLAYPDLRDRIAQISIMGGACFGGNYSAAAEFNIYVDPEAADIVFNAGVPIAMFGLDVTHKAQIFTPEIEAIRALGTRTGEVFAGLLEFYDRSTTRPFLAPDDHVEGLHMHDPCAVAYLIDPSLFTMVATRVDIVTSDGPTLGATVVDYNASSGREPNALVGFDIDRDRFAHLLHTSLASFA</sequence>
<dbReference type="SUPFAM" id="SSF53590">
    <property type="entry name" value="Nucleoside hydrolase"/>
    <property type="match status" value="1"/>
</dbReference>
<dbReference type="InterPro" id="IPR023186">
    <property type="entry name" value="IUNH"/>
</dbReference>
<feature type="domain" description="Inosine/uridine-preferring nucleoside hydrolase" evidence="3">
    <location>
        <begin position="17"/>
        <end position="315"/>
    </location>
</feature>
<name>A0A852SB87_9MICO</name>
<organism evidence="4 5">
    <name type="scientific">Agromyces atrinae</name>
    <dbReference type="NCBI Taxonomy" id="592376"/>
    <lineage>
        <taxon>Bacteria</taxon>
        <taxon>Bacillati</taxon>
        <taxon>Actinomycetota</taxon>
        <taxon>Actinomycetes</taxon>
        <taxon>Micrococcales</taxon>
        <taxon>Microbacteriaceae</taxon>
        <taxon>Agromyces</taxon>
    </lineage>
</organism>
<dbReference type="PANTHER" id="PTHR12304:SF4">
    <property type="entry name" value="URIDINE NUCLEOSIDASE"/>
    <property type="match status" value="1"/>
</dbReference>
<dbReference type="AlphaFoldDB" id="A0A852SB87"/>
<dbReference type="GO" id="GO:0008477">
    <property type="term" value="F:purine nucleosidase activity"/>
    <property type="evidence" value="ECO:0007669"/>
    <property type="project" value="TreeGrafter"/>
</dbReference>
<gene>
    <name evidence="4" type="ORF">BJ972_000583</name>
</gene>
<dbReference type="InterPro" id="IPR036452">
    <property type="entry name" value="Ribo_hydro-like"/>
</dbReference>
<reference evidence="4 5" key="1">
    <citation type="submission" date="2020-07" db="EMBL/GenBank/DDBJ databases">
        <title>Sequencing the genomes of 1000 actinobacteria strains.</title>
        <authorList>
            <person name="Klenk H.-P."/>
        </authorList>
    </citation>
    <scope>NUCLEOTIDE SEQUENCE [LARGE SCALE GENOMIC DNA]</scope>
    <source>
        <strain evidence="4 5">DSM 23870</strain>
    </source>
</reference>
<dbReference type="PROSITE" id="PS01247">
    <property type="entry name" value="IUNH"/>
    <property type="match status" value="1"/>
</dbReference>
<comment type="caution">
    <text evidence="4">The sequence shown here is derived from an EMBL/GenBank/DDBJ whole genome shotgun (WGS) entry which is preliminary data.</text>
</comment>
<dbReference type="Pfam" id="PF01156">
    <property type="entry name" value="IU_nuc_hydro"/>
    <property type="match status" value="1"/>
</dbReference>
<evidence type="ECO:0000313" key="5">
    <source>
        <dbReference type="Proteomes" id="UP000581087"/>
    </source>
</evidence>
<keyword evidence="2 4" id="KW-0326">Glycosidase</keyword>
<accession>A0A852SB87</accession>
<dbReference type="Gene3D" id="3.90.245.10">
    <property type="entry name" value="Ribonucleoside hydrolase-like"/>
    <property type="match status" value="1"/>
</dbReference>
<evidence type="ECO:0000259" key="3">
    <source>
        <dbReference type="Pfam" id="PF01156"/>
    </source>
</evidence>
<dbReference type="Proteomes" id="UP000581087">
    <property type="component" value="Unassembled WGS sequence"/>
</dbReference>
<dbReference type="InterPro" id="IPR015910">
    <property type="entry name" value="I/U_nuclsd_hydro_CS"/>
</dbReference>
<dbReference type="RefSeq" id="WP_206736515.1">
    <property type="nucleotide sequence ID" value="NZ_JACCBI010000001.1"/>
</dbReference>
<dbReference type="PANTHER" id="PTHR12304">
    <property type="entry name" value="INOSINE-URIDINE PREFERRING NUCLEOSIDE HYDROLASE"/>
    <property type="match status" value="1"/>
</dbReference>
<evidence type="ECO:0000313" key="4">
    <source>
        <dbReference type="EMBL" id="NYD66064.1"/>
    </source>
</evidence>
<dbReference type="EMBL" id="JACCBI010000001">
    <property type="protein sequence ID" value="NYD66064.1"/>
    <property type="molecule type" value="Genomic_DNA"/>
</dbReference>
<protein>
    <submittedName>
        <fullName evidence="4">Pyrimidine-specific ribonucleoside hydrolase</fullName>
        <ecNumber evidence="4">3.2.-.-</ecNumber>
    </submittedName>
</protein>
<evidence type="ECO:0000256" key="2">
    <source>
        <dbReference type="ARBA" id="ARBA00023295"/>
    </source>
</evidence>
<dbReference type="CDD" id="cd02651">
    <property type="entry name" value="nuc_hydro_IU_UC_XIUA"/>
    <property type="match status" value="1"/>
</dbReference>
<dbReference type="GO" id="GO:0045437">
    <property type="term" value="F:uridine nucleosidase activity"/>
    <property type="evidence" value="ECO:0007669"/>
    <property type="project" value="UniProtKB-ARBA"/>
</dbReference>
<evidence type="ECO:0000256" key="1">
    <source>
        <dbReference type="ARBA" id="ARBA00022801"/>
    </source>
</evidence>
<dbReference type="GO" id="GO:0006152">
    <property type="term" value="P:purine nucleoside catabolic process"/>
    <property type="evidence" value="ECO:0007669"/>
    <property type="project" value="TreeGrafter"/>
</dbReference>
<dbReference type="EC" id="3.2.-.-" evidence="4"/>